<evidence type="ECO:0000313" key="9">
    <source>
        <dbReference type="Proteomes" id="UP001634394"/>
    </source>
</evidence>
<dbReference type="GO" id="GO:0016740">
    <property type="term" value="F:transferase activity"/>
    <property type="evidence" value="ECO:0007669"/>
    <property type="project" value="UniProtKB-KW"/>
</dbReference>
<dbReference type="PANTHER" id="PTHR43851:SF3">
    <property type="entry name" value="COENZYME Q8"/>
    <property type="match status" value="1"/>
</dbReference>
<accession>A0ABD3WQW9</accession>
<evidence type="ECO:0000256" key="2">
    <source>
        <dbReference type="ARBA" id="ARBA00009670"/>
    </source>
</evidence>
<dbReference type="InterPro" id="IPR034646">
    <property type="entry name" value="ADCK3_dom"/>
</dbReference>
<dbReference type="Pfam" id="PF03109">
    <property type="entry name" value="ABC1"/>
    <property type="match status" value="1"/>
</dbReference>
<reference evidence="8 9" key="1">
    <citation type="submission" date="2024-11" db="EMBL/GenBank/DDBJ databases">
        <title>Chromosome-level genome assembly of the freshwater bivalve Anodonta woodiana.</title>
        <authorList>
            <person name="Chen X."/>
        </authorList>
    </citation>
    <scope>NUCLEOTIDE SEQUENCE [LARGE SCALE GENOMIC DNA]</scope>
    <source>
        <strain evidence="8">MN2024</strain>
        <tissue evidence="8">Gills</tissue>
    </source>
</reference>
<sequence length="705" mass="78727">MSRGDLAGFLRGLQSVTRALIDLQGKELQQGWNNSSIKSATEGLGYKVEESIRNVVTKPGEVQMTLQNRVSQLSSQAGVLVESLTQGSKVISRIMQGQSSAAPVPMETVDEKLDLSNPTTAMEQPVTSSVHQEPLLRSKNVMISESEPYQESLNQKDTVSSLNTTAFDAAQILTPLPKVDSAAAKKEPMIQTTYTVKKEPMTQTTARVRTEPMTQKTDSQKTDFIKSSRTITTATSKAKKTLLDNFKPQLSERSRERKVPSTRLSRVMNFGGLAAGIGFGALAEVTKRSLGLKKEEVGSAILDQNPFLTEANAERIVNTLCRVRGAALKLGQMLSIQDNSLLNPELQKILERVRQSADIMPTWQMEKVMNKELGPDWRNKFETFDNKPFAAASIGQVHKARLLDGRDVALKIQYPGVAMSIDSDINNLMSILSVWNILPKGLYVENVMKVAKTELTWEVDYIREANCALKFRELFADDPILYIPAVFMELTTPQILTSEFVEGLPLDKCLDMDQETRNKIGDTILRLCFTELFVFRYMQTDPNWSNFLYNPVTDKVILLDFGATREYSKEFVDKYIHVIKSASVGDTMEILKGSRALGFLTGYETKAMEEAHVDAVMILGEALASEVPFDFAKQSTTRRVQDLIPVMMKHRLSPPPEETYSLHRKMSGAFLLCAKLGAQIDCKSMFDKIWNSYKMGTETNVETAV</sequence>
<keyword evidence="3" id="KW-0808">Transferase</keyword>
<feature type="region of interest" description="Disordered" evidence="6">
    <location>
        <begin position="200"/>
        <end position="221"/>
    </location>
</feature>
<keyword evidence="9" id="KW-1185">Reference proteome</keyword>
<dbReference type="InterPro" id="IPR011009">
    <property type="entry name" value="Kinase-like_dom_sf"/>
</dbReference>
<feature type="domain" description="ABC1 atypical kinase-like" evidence="7">
    <location>
        <begin position="353"/>
        <end position="592"/>
    </location>
</feature>
<dbReference type="SUPFAM" id="SSF56112">
    <property type="entry name" value="Protein kinase-like (PK-like)"/>
    <property type="match status" value="1"/>
</dbReference>
<evidence type="ECO:0000256" key="5">
    <source>
        <dbReference type="ARBA" id="ARBA00022840"/>
    </source>
</evidence>
<feature type="compositionally biased region" description="Polar residues" evidence="6">
    <location>
        <begin position="200"/>
        <end position="217"/>
    </location>
</feature>
<gene>
    <name evidence="8" type="ORF">ACJMK2_037841</name>
</gene>
<dbReference type="EMBL" id="JBJQND010000006">
    <property type="protein sequence ID" value="KAL3874885.1"/>
    <property type="molecule type" value="Genomic_DNA"/>
</dbReference>
<dbReference type="AlphaFoldDB" id="A0ABD3WQW9"/>
<proteinExistence type="inferred from homology"/>
<organism evidence="8 9">
    <name type="scientific">Sinanodonta woodiana</name>
    <name type="common">Chinese pond mussel</name>
    <name type="synonym">Anodonta woodiana</name>
    <dbReference type="NCBI Taxonomy" id="1069815"/>
    <lineage>
        <taxon>Eukaryota</taxon>
        <taxon>Metazoa</taxon>
        <taxon>Spiralia</taxon>
        <taxon>Lophotrochozoa</taxon>
        <taxon>Mollusca</taxon>
        <taxon>Bivalvia</taxon>
        <taxon>Autobranchia</taxon>
        <taxon>Heteroconchia</taxon>
        <taxon>Palaeoheterodonta</taxon>
        <taxon>Unionida</taxon>
        <taxon>Unionoidea</taxon>
        <taxon>Unionidae</taxon>
        <taxon>Unioninae</taxon>
        <taxon>Sinanodonta</taxon>
    </lineage>
</organism>
<dbReference type="Proteomes" id="UP001634394">
    <property type="component" value="Unassembled WGS sequence"/>
</dbReference>
<evidence type="ECO:0000256" key="3">
    <source>
        <dbReference type="ARBA" id="ARBA00022679"/>
    </source>
</evidence>
<comment type="caution">
    <text evidence="8">The sequence shown here is derived from an EMBL/GenBank/DDBJ whole genome shotgun (WGS) entry which is preliminary data.</text>
</comment>
<name>A0ABD3WQW9_SINWO</name>
<dbReference type="InterPro" id="IPR051409">
    <property type="entry name" value="Atypical_kinase_ADCK"/>
</dbReference>
<dbReference type="PANTHER" id="PTHR43851">
    <property type="match status" value="1"/>
</dbReference>
<evidence type="ECO:0000256" key="4">
    <source>
        <dbReference type="ARBA" id="ARBA00022741"/>
    </source>
</evidence>
<evidence type="ECO:0000256" key="1">
    <source>
        <dbReference type="ARBA" id="ARBA00004749"/>
    </source>
</evidence>
<dbReference type="GO" id="GO:0005524">
    <property type="term" value="F:ATP binding"/>
    <property type="evidence" value="ECO:0007669"/>
    <property type="project" value="UniProtKB-KW"/>
</dbReference>
<keyword evidence="5" id="KW-0067">ATP-binding</keyword>
<protein>
    <recommendedName>
        <fullName evidence="7">ABC1 atypical kinase-like domain-containing protein</fullName>
    </recommendedName>
</protein>
<dbReference type="CDD" id="cd13970">
    <property type="entry name" value="ABC1_ADCK3"/>
    <property type="match status" value="1"/>
</dbReference>
<dbReference type="InterPro" id="IPR004147">
    <property type="entry name" value="ABC1_dom"/>
</dbReference>
<evidence type="ECO:0000256" key="6">
    <source>
        <dbReference type="SAM" id="MobiDB-lite"/>
    </source>
</evidence>
<comment type="similarity">
    <text evidence="2">Belongs to the protein kinase superfamily. ADCK protein kinase family.</text>
</comment>
<comment type="pathway">
    <text evidence="1">Cofactor biosynthesis; ubiquinone biosynthesis.</text>
</comment>
<keyword evidence="4" id="KW-0547">Nucleotide-binding</keyword>
<evidence type="ECO:0000259" key="7">
    <source>
        <dbReference type="Pfam" id="PF03109"/>
    </source>
</evidence>
<evidence type="ECO:0000313" key="8">
    <source>
        <dbReference type="EMBL" id="KAL3874885.1"/>
    </source>
</evidence>